<dbReference type="Gene3D" id="3.40.50.300">
    <property type="entry name" value="P-loop containing nucleotide triphosphate hydrolases"/>
    <property type="match status" value="1"/>
</dbReference>
<keyword evidence="1" id="KW-0175">Coiled coil</keyword>
<dbReference type="EMBL" id="CAJPEV010002846">
    <property type="protein sequence ID" value="CAG0898208.1"/>
    <property type="molecule type" value="Genomic_DNA"/>
</dbReference>
<dbReference type="Proteomes" id="UP000677054">
    <property type="component" value="Unassembled WGS sequence"/>
</dbReference>
<sequence length="582" mass="65560">MMGFLEEKEFSGNLHIIDRLKCSAKEGTEEEEDDDTENKAEDEEEETGDEEESREKYGSSGKSWLAVPNTAGSTRIPRVIGVGRETPPRPEIPRSPRIRKKPPAPSVPKVTLAEKMKVSADLIQPGVEGKPAIYELSKSVVVENKDLGIVKFDIGRRLHTKQEERVLMIVGQTGAEATLPHGISHPSGKTTMINGLTNYVYGIEWKDDFRFKIITEKGDVNADDKAHSQTKGVSAYSFNWKQGMRIPYTLTVIDTPGFGDSEGLHKDEELVVKMREFFELCEPHGLNTVNAVGFVLPASIARLTASQKYIFHAITQMFGIDTKKNFMLLVSFCDGQEPAAIVVVRNAKLFYQNFHPFNNSALFASNKDRMQEMFWELGLKSNKNFLEALGEMTPVGLAMTREVLVERRALAENLKKLQEQIPRATSSLTALQEECRLLREKREEVTKVADVAEKRVKIPLEKEKAVNCNECSRTTCEYPASTSKPKDVKHCHCMTWNEQKKMICSKCGCSWKNHSLEAKRYEEKSILRSKTRENSARVTHQIRTQTLGVVETPDAAIHQPNSMMGTLKAFFISILGRNSRKT</sequence>
<gene>
    <name evidence="3" type="ORF">DSTB1V02_LOCUS10191</name>
</gene>
<feature type="region of interest" description="Disordered" evidence="2">
    <location>
        <begin position="24"/>
        <end position="107"/>
    </location>
</feature>
<organism evidence="3">
    <name type="scientific">Darwinula stevensoni</name>
    <dbReference type="NCBI Taxonomy" id="69355"/>
    <lineage>
        <taxon>Eukaryota</taxon>
        <taxon>Metazoa</taxon>
        <taxon>Ecdysozoa</taxon>
        <taxon>Arthropoda</taxon>
        <taxon>Crustacea</taxon>
        <taxon>Oligostraca</taxon>
        <taxon>Ostracoda</taxon>
        <taxon>Podocopa</taxon>
        <taxon>Podocopida</taxon>
        <taxon>Darwinulocopina</taxon>
        <taxon>Darwinuloidea</taxon>
        <taxon>Darwinulidae</taxon>
        <taxon>Darwinula</taxon>
    </lineage>
</organism>
<name>A0A7R9AA91_9CRUS</name>
<proteinExistence type="predicted"/>
<evidence type="ECO:0000256" key="1">
    <source>
        <dbReference type="SAM" id="Coils"/>
    </source>
</evidence>
<dbReference type="InterPro" id="IPR027417">
    <property type="entry name" value="P-loop_NTPase"/>
</dbReference>
<evidence type="ECO:0000256" key="2">
    <source>
        <dbReference type="SAM" id="MobiDB-lite"/>
    </source>
</evidence>
<reference evidence="3" key="1">
    <citation type="submission" date="2020-11" db="EMBL/GenBank/DDBJ databases">
        <authorList>
            <person name="Tran Van P."/>
        </authorList>
    </citation>
    <scope>NUCLEOTIDE SEQUENCE</scope>
</reference>
<protein>
    <recommendedName>
        <fullName evidence="5">AIG1-type G domain-containing protein</fullName>
    </recommendedName>
</protein>
<evidence type="ECO:0000313" key="3">
    <source>
        <dbReference type="EMBL" id="CAD7250415.1"/>
    </source>
</evidence>
<feature type="coiled-coil region" evidence="1">
    <location>
        <begin position="400"/>
        <end position="455"/>
    </location>
</feature>
<dbReference type="PANTHER" id="PTHR32046:SF14">
    <property type="match status" value="1"/>
</dbReference>
<evidence type="ECO:0008006" key="5">
    <source>
        <dbReference type="Google" id="ProtNLM"/>
    </source>
</evidence>
<keyword evidence="4" id="KW-1185">Reference proteome</keyword>
<dbReference type="PANTHER" id="PTHR32046">
    <property type="entry name" value="G DOMAIN-CONTAINING PROTEIN"/>
    <property type="match status" value="1"/>
</dbReference>
<dbReference type="AlphaFoldDB" id="A0A7R9AA91"/>
<dbReference type="SUPFAM" id="SSF52540">
    <property type="entry name" value="P-loop containing nucleoside triphosphate hydrolases"/>
    <property type="match status" value="1"/>
</dbReference>
<dbReference type="OrthoDB" id="2386367at2759"/>
<feature type="compositionally biased region" description="Acidic residues" evidence="2">
    <location>
        <begin position="28"/>
        <end position="52"/>
    </location>
</feature>
<accession>A0A7R9AA91</accession>
<evidence type="ECO:0000313" key="4">
    <source>
        <dbReference type="Proteomes" id="UP000677054"/>
    </source>
</evidence>
<dbReference type="EMBL" id="LR902363">
    <property type="protein sequence ID" value="CAD7250415.1"/>
    <property type="molecule type" value="Genomic_DNA"/>
</dbReference>